<organism evidence="2 3">
    <name type="scientific">Heterorhabditis bacteriophora</name>
    <name type="common">Entomopathogenic nematode worm</name>
    <dbReference type="NCBI Taxonomy" id="37862"/>
    <lineage>
        <taxon>Eukaryota</taxon>
        <taxon>Metazoa</taxon>
        <taxon>Ecdysozoa</taxon>
        <taxon>Nematoda</taxon>
        <taxon>Chromadorea</taxon>
        <taxon>Rhabditida</taxon>
        <taxon>Rhabditina</taxon>
        <taxon>Rhabditomorpha</taxon>
        <taxon>Strongyloidea</taxon>
        <taxon>Heterorhabditidae</taxon>
        <taxon>Heterorhabditis</taxon>
    </lineage>
</organism>
<feature type="transmembrane region" description="Helical" evidence="1">
    <location>
        <begin position="149"/>
        <end position="180"/>
    </location>
</feature>
<proteinExistence type="predicted"/>
<name>A0A1I7WIY4_HETBA</name>
<keyword evidence="1" id="KW-0812">Transmembrane</keyword>
<evidence type="ECO:0000256" key="1">
    <source>
        <dbReference type="SAM" id="Phobius"/>
    </source>
</evidence>
<dbReference type="Proteomes" id="UP000095283">
    <property type="component" value="Unplaced"/>
</dbReference>
<evidence type="ECO:0000313" key="2">
    <source>
        <dbReference type="Proteomes" id="UP000095283"/>
    </source>
</evidence>
<feature type="transmembrane region" description="Helical" evidence="1">
    <location>
        <begin position="258"/>
        <end position="276"/>
    </location>
</feature>
<sequence length="280" mass="32889">MISWSFGEETFNECTIQHWFRRFRNGDEDLKDEEGCERSLVIDDSQLKDPCKTTPKVTEELNVDHSTVVQRLYLLYSFWGENISRRKSISWLHCDISITRKLTKCAFCKILLILMSQFYEKFNMKTIELSNYFSHGGFLLKIIQSLQKLLIFSISFCITGTGTFPYIALKICIILVIVVLKSKNKSINLVSFLEVNFHKIRCGIKNILFEIGGFLPKVYRVSLFRILTSKLRTPEECQINFSILVGYFNAKRKCQTKLYYIQTLFFCFFSVLRRQIDPIF</sequence>
<dbReference type="WBParaSite" id="Hba_04978">
    <property type="protein sequence ID" value="Hba_04978"/>
    <property type="gene ID" value="Hba_04978"/>
</dbReference>
<keyword evidence="1" id="KW-1133">Transmembrane helix</keyword>
<evidence type="ECO:0000313" key="3">
    <source>
        <dbReference type="WBParaSite" id="Hba_04978"/>
    </source>
</evidence>
<keyword evidence="2" id="KW-1185">Reference proteome</keyword>
<dbReference type="AlphaFoldDB" id="A0A1I7WIY4"/>
<protein>
    <submittedName>
        <fullName evidence="3">HTH_48 domain-containing protein</fullName>
    </submittedName>
</protein>
<reference evidence="3" key="1">
    <citation type="submission" date="2016-11" db="UniProtKB">
        <authorList>
            <consortium name="WormBaseParasite"/>
        </authorList>
    </citation>
    <scope>IDENTIFICATION</scope>
</reference>
<keyword evidence="1" id="KW-0472">Membrane</keyword>
<accession>A0A1I7WIY4</accession>